<dbReference type="SMART" id="SM00055">
    <property type="entry name" value="FCH"/>
    <property type="match status" value="1"/>
</dbReference>
<dbReference type="Gene3D" id="1.20.1270.60">
    <property type="entry name" value="Arfaptin homology (AH) domain/BAR domain"/>
    <property type="match status" value="1"/>
</dbReference>
<evidence type="ECO:0000313" key="11">
    <source>
        <dbReference type="EMBL" id="CCC68782.1"/>
    </source>
</evidence>
<evidence type="ECO:0000256" key="3">
    <source>
        <dbReference type="ARBA" id="ARBA00054085"/>
    </source>
</evidence>
<dbReference type="GO" id="GO:0005886">
    <property type="term" value="C:plasma membrane"/>
    <property type="evidence" value="ECO:0007669"/>
    <property type="project" value="EnsemblFungi"/>
</dbReference>
<dbReference type="FunFam" id="1.20.1270.60:FF:000060">
    <property type="entry name" value="Actin polymerization protein Bzz1"/>
    <property type="match status" value="1"/>
</dbReference>
<evidence type="ECO:0000256" key="6">
    <source>
        <dbReference type="PROSITE-ProRule" id="PRU00192"/>
    </source>
</evidence>
<dbReference type="AlphaFoldDB" id="G0VA52"/>
<keyword evidence="2 7" id="KW-0175">Coiled coil</keyword>
<evidence type="ECO:0000256" key="5">
    <source>
        <dbReference type="ARBA" id="ARBA00074946"/>
    </source>
</evidence>
<dbReference type="SUPFAM" id="SSF103657">
    <property type="entry name" value="BAR/IMD domain-like"/>
    <property type="match status" value="1"/>
</dbReference>
<evidence type="ECO:0000256" key="8">
    <source>
        <dbReference type="SAM" id="MobiDB-lite"/>
    </source>
</evidence>
<reference evidence="11 12" key="1">
    <citation type="journal article" date="2011" name="Proc. Natl. Acad. Sci. U.S.A.">
        <title>Evolutionary erosion of yeast sex chromosomes by mating-type switching accidents.</title>
        <authorList>
            <person name="Gordon J.L."/>
            <person name="Armisen D."/>
            <person name="Proux-Wera E."/>
            <person name="Oheigeartaigh S.S."/>
            <person name="Byrne K.P."/>
            <person name="Wolfe K.H."/>
        </authorList>
    </citation>
    <scope>NUCLEOTIDE SEQUENCE [LARGE SCALE GENOMIC DNA]</scope>
    <source>
        <strain evidence="12">ATCC 76901 / BCRC 22586 / CBS 4309 / NBRC 1992 / NRRL Y-12630</strain>
    </source>
</reference>
<dbReference type="Pfam" id="PF00018">
    <property type="entry name" value="SH3_1"/>
    <property type="match status" value="1"/>
</dbReference>
<feature type="region of interest" description="Disordered" evidence="8">
    <location>
        <begin position="566"/>
        <end position="585"/>
    </location>
</feature>
<protein>
    <recommendedName>
        <fullName evidence="5">Protein BZZ1</fullName>
    </recommendedName>
</protein>
<evidence type="ECO:0000256" key="7">
    <source>
        <dbReference type="PROSITE-ProRule" id="PRU01077"/>
    </source>
</evidence>
<evidence type="ECO:0000259" key="10">
    <source>
        <dbReference type="PROSITE" id="PS51741"/>
    </source>
</evidence>
<dbReference type="CDD" id="cd11778">
    <property type="entry name" value="SH3_Bzz1_2"/>
    <property type="match status" value="1"/>
</dbReference>
<dbReference type="GO" id="GO:0030479">
    <property type="term" value="C:actin cortical patch"/>
    <property type="evidence" value="ECO:0007669"/>
    <property type="project" value="EnsemblFungi"/>
</dbReference>
<feature type="region of interest" description="Disordered" evidence="8">
    <location>
        <begin position="431"/>
        <end position="503"/>
    </location>
</feature>
<dbReference type="GeneID" id="96902339"/>
<dbReference type="EMBL" id="HE576753">
    <property type="protein sequence ID" value="CCC68782.1"/>
    <property type="molecule type" value="Genomic_DNA"/>
</dbReference>
<dbReference type="InterPro" id="IPR035459">
    <property type="entry name" value="Bzz1_SH3_1"/>
</dbReference>
<dbReference type="RefSeq" id="XP_003675153.1">
    <property type="nucleotide sequence ID" value="XM_003675105.1"/>
</dbReference>
<dbReference type="SMART" id="SM00326">
    <property type="entry name" value="SH3"/>
    <property type="match status" value="2"/>
</dbReference>
<evidence type="ECO:0000259" key="9">
    <source>
        <dbReference type="PROSITE" id="PS50002"/>
    </source>
</evidence>
<dbReference type="InterPro" id="IPR001060">
    <property type="entry name" value="FCH_dom"/>
</dbReference>
<organism evidence="11 12">
    <name type="scientific">Naumovozyma castellii</name>
    <name type="common">Yeast</name>
    <name type="synonym">Saccharomyces castellii</name>
    <dbReference type="NCBI Taxonomy" id="27288"/>
    <lineage>
        <taxon>Eukaryota</taxon>
        <taxon>Fungi</taxon>
        <taxon>Dikarya</taxon>
        <taxon>Ascomycota</taxon>
        <taxon>Saccharomycotina</taxon>
        <taxon>Saccharomycetes</taxon>
        <taxon>Saccharomycetales</taxon>
        <taxon>Saccharomycetaceae</taxon>
        <taxon>Naumovozyma</taxon>
    </lineage>
</organism>
<feature type="compositionally biased region" description="Polar residues" evidence="8">
    <location>
        <begin position="443"/>
        <end position="468"/>
    </location>
</feature>
<sequence>MSTQLSIGNELKDSYKVTHTWVQTNLKWLKELEQFYRERAKLEKDYSERLSRLTSEYFTKKSSSSVPLSVGTSPTTTPGSLEAAGVVAWNEVLAQTEMISKDHNKLSIDLDNEVANQLSGLYSKLDMTLTQINGFNEEVTNKRNQIYQDMERAKKNYDDACQSMEVARGKYTKTSTDKNKKKLDSKETDMNVAKNDYLIKVSLANRVKDKYYFQDVPEVVDQLQDLNEAKTLFLNDVWNKATSVEKAFNDRCTKRLETVDEVVKQNKPHLSTAMFIKHNLKQWKEPSDFQYKPSPVWHDDEKFIVNSPVELQDLKVKLAKNEQAYLKLDDSTKTELTQLGKFNSQKKEIKSKEDTVSAQEFFDAMKNYLGLVTPFTSHETAKLQAQVTIECIKNNVPAEMDLSTDNIEISKTKSKSGLFSKFKETLLNPETKVQKARRRHSQRSSMFGSLKRTSGVPSSHDVFSSNGDNDTDDAPSIYTAESSATPATNNIATRSRANTGATSATTNKNKVLYAYTKQDSDEITISPQDIITLLAADSGSGWTKIKNETTGESGLVPTTYIKIEESSHRGNAPAAPPPRRSTLPTRTMTAKYPYVAQGDDEMSINAGDTISVIRGDDGSGWTYGELNGVKGLFPTSYCS</sequence>
<dbReference type="PANTHER" id="PTHR15735">
    <property type="entry name" value="FCH AND DOUBLE SH3 DOMAINS PROTEIN"/>
    <property type="match status" value="1"/>
</dbReference>
<evidence type="ECO:0000256" key="4">
    <source>
        <dbReference type="ARBA" id="ARBA00061387"/>
    </source>
</evidence>
<dbReference type="OMA" id="TPMMEEP"/>
<dbReference type="KEGG" id="ncs:NCAS_0B06980"/>
<dbReference type="InterPro" id="IPR001452">
    <property type="entry name" value="SH3_domain"/>
</dbReference>
<dbReference type="STRING" id="1064592.G0VA52"/>
<dbReference type="GO" id="GO:0009651">
    <property type="term" value="P:response to salt stress"/>
    <property type="evidence" value="ECO:0007669"/>
    <property type="project" value="EnsemblFungi"/>
</dbReference>
<gene>
    <name evidence="11" type="primary">NCAS0B06980</name>
    <name evidence="11" type="ordered locus">NCAS_0B06980</name>
</gene>
<dbReference type="Proteomes" id="UP000001640">
    <property type="component" value="Chromosome 2"/>
</dbReference>
<dbReference type="InParanoid" id="G0VA52"/>
<dbReference type="InterPro" id="IPR031160">
    <property type="entry name" value="F_BAR_dom"/>
</dbReference>
<feature type="compositionally biased region" description="Polar residues" evidence="8">
    <location>
        <begin position="479"/>
        <end position="503"/>
    </location>
</feature>
<evidence type="ECO:0000256" key="2">
    <source>
        <dbReference type="ARBA" id="ARBA00023054"/>
    </source>
</evidence>
<dbReference type="FunCoup" id="G0VA52">
    <property type="interactions" value="407"/>
</dbReference>
<dbReference type="InterPro" id="IPR027267">
    <property type="entry name" value="AH/BAR_dom_sf"/>
</dbReference>
<dbReference type="SUPFAM" id="SSF50044">
    <property type="entry name" value="SH3-domain"/>
    <property type="match status" value="2"/>
</dbReference>
<dbReference type="GO" id="GO:0045010">
    <property type="term" value="P:actin nucleation"/>
    <property type="evidence" value="ECO:0007669"/>
    <property type="project" value="EnsemblFungi"/>
</dbReference>
<keyword evidence="12" id="KW-1185">Reference proteome</keyword>
<reference key="2">
    <citation type="submission" date="2011-08" db="EMBL/GenBank/DDBJ databases">
        <title>Genome sequence of Naumovozyma castellii.</title>
        <authorList>
            <person name="Gordon J.L."/>
            <person name="Armisen D."/>
            <person name="Proux-Wera E."/>
            <person name="OhEigeartaigh S.S."/>
            <person name="Byrne K.P."/>
            <person name="Wolfe K.H."/>
        </authorList>
    </citation>
    <scope>NUCLEOTIDE SEQUENCE</scope>
    <source>
        <strain>Type strain:CBS 4309</strain>
    </source>
</reference>
<dbReference type="GO" id="GO:0006897">
    <property type="term" value="P:endocytosis"/>
    <property type="evidence" value="ECO:0007669"/>
    <property type="project" value="EnsemblFungi"/>
</dbReference>
<dbReference type="PROSITE" id="PS50002">
    <property type="entry name" value="SH3"/>
    <property type="match status" value="2"/>
</dbReference>
<comment type="function">
    <text evidence="3">Plays a role in endocytosis and trafficking to the vacuole. Functions with type I myosins to restore polarity of the actin cytoskeleton after NaCl stress.</text>
</comment>
<feature type="domain" description="F-BAR" evidence="10">
    <location>
        <begin position="5"/>
        <end position="271"/>
    </location>
</feature>
<dbReference type="HOGENOM" id="CLU_015390_1_0_1"/>
<keyword evidence="1 6" id="KW-0728">SH3 domain</keyword>
<evidence type="ECO:0000256" key="1">
    <source>
        <dbReference type="ARBA" id="ARBA00022443"/>
    </source>
</evidence>
<dbReference type="GO" id="GO:0008047">
    <property type="term" value="F:enzyme activator activity"/>
    <property type="evidence" value="ECO:0007669"/>
    <property type="project" value="EnsemblFungi"/>
</dbReference>
<evidence type="ECO:0000313" key="12">
    <source>
        <dbReference type="Proteomes" id="UP000001640"/>
    </source>
</evidence>
<dbReference type="GO" id="GO:0030833">
    <property type="term" value="P:regulation of actin filament polymerization"/>
    <property type="evidence" value="ECO:0007669"/>
    <property type="project" value="TreeGrafter"/>
</dbReference>
<dbReference type="Pfam" id="PF14604">
    <property type="entry name" value="SH3_9"/>
    <property type="match status" value="1"/>
</dbReference>
<dbReference type="PROSITE" id="PS51741">
    <property type="entry name" value="F_BAR"/>
    <property type="match status" value="1"/>
</dbReference>
<proteinExistence type="inferred from homology"/>
<dbReference type="Gene3D" id="2.30.30.40">
    <property type="entry name" value="SH3 Domains"/>
    <property type="match status" value="2"/>
</dbReference>
<dbReference type="eggNOG" id="KOG3565">
    <property type="taxonomic scope" value="Eukaryota"/>
</dbReference>
<feature type="domain" description="SH3" evidence="9">
    <location>
        <begin position="504"/>
        <end position="566"/>
    </location>
</feature>
<accession>G0VA52</accession>
<dbReference type="InterPro" id="IPR036028">
    <property type="entry name" value="SH3-like_dom_sf"/>
</dbReference>
<name>G0VA52_NAUCA</name>
<comment type="similarity">
    <text evidence="4">Belongs to the BZZ1 family.</text>
</comment>
<dbReference type="CDD" id="cd11912">
    <property type="entry name" value="SH3_Bzz1_1"/>
    <property type="match status" value="1"/>
</dbReference>
<dbReference type="OrthoDB" id="8783038at2759"/>
<dbReference type="PANTHER" id="PTHR15735:SF21">
    <property type="entry name" value="PROTEIN NERVOUS WRECK"/>
    <property type="match status" value="1"/>
</dbReference>
<feature type="domain" description="SH3" evidence="9">
    <location>
        <begin position="583"/>
        <end position="639"/>
    </location>
</feature>
<dbReference type="Pfam" id="PF00611">
    <property type="entry name" value="FCH"/>
    <property type="match status" value="1"/>
</dbReference>
<dbReference type="GO" id="GO:0005543">
    <property type="term" value="F:phospholipid binding"/>
    <property type="evidence" value="ECO:0007669"/>
    <property type="project" value="EnsemblFungi"/>
</dbReference>